<dbReference type="PANTHER" id="PTHR35394:SF5">
    <property type="entry name" value="DUF3176 DOMAIN-CONTAINING PROTEIN"/>
    <property type="match status" value="1"/>
</dbReference>
<reference evidence="3" key="1">
    <citation type="submission" date="2019-06" db="EMBL/GenBank/DDBJ databases">
        <authorList>
            <person name="Broberg M."/>
        </authorList>
    </citation>
    <scope>NUCLEOTIDE SEQUENCE [LARGE SCALE GENOMIC DNA]</scope>
</reference>
<dbReference type="Proteomes" id="UP000754883">
    <property type="component" value="Unassembled WGS sequence"/>
</dbReference>
<accession>A0A9N9UA09</accession>
<keyword evidence="1" id="KW-0472">Membrane</keyword>
<organism evidence="2 3">
    <name type="scientific">Clonostachys byssicola</name>
    <dbReference type="NCBI Taxonomy" id="160290"/>
    <lineage>
        <taxon>Eukaryota</taxon>
        <taxon>Fungi</taxon>
        <taxon>Dikarya</taxon>
        <taxon>Ascomycota</taxon>
        <taxon>Pezizomycotina</taxon>
        <taxon>Sordariomycetes</taxon>
        <taxon>Hypocreomycetidae</taxon>
        <taxon>Hypocreales</taxon>
        <taxon>Bionectriaceae</taxon>
        <taxon>Clonostachys</taxon>
    </lineage>
</organism>
<evidence type="ECO:0000256" key="1">
    <source>
        <dbReference type="SAM" id="Phobius"/>
    </source>
</evidence>
<evidence type="ECO:0000313" key="3">
    <source>
        <dbReference type="Proteomes" id="UP000754883"/>
    </source>
</evidence>
<sequence>MSNVTGHLQLKSGKETTRQGSRAQYYVSLPGKDSALNVFDLDSFRLNMTSPEDRPYEKGETEKLTSFALSDDDAVLRTAFSRFYIHYSNFASPTVPASFRATEVFWHFCINTFSVDVTNATSDTRISTTATRVHEVYGDPQPSHYSSFSMESDDGKQLFNVSDRLRYILNQKIKYDLRGTSNSVHGDESVLPAVVLANLFYGYQASSAERKSAGEDPSEEELDRELWSNTEKLTQSLADAMTTHLRATEKSGTVRGSAYEMQTYIVVRWEWLSFLATQIFLTVVFQIAVIVQTARMSVGIVKSSNMAELFAFYGDDDDNSSQTWALAAAGLRTRGIGTKINNSVEAKLVPGSHGWNLRIK</sequence>
<dbReference type="EMBL" id="CABFNO020001317">
    <property type="protein sequence ID" value="CAG9980524.1"/>
    <property type="molecule type" value="Genomic_DNA"/>
</dbReference>
<evidence type="ECO:0000313" key="2">
    <source>
        <dbReference type="EMBL" id="CAG9980524.1"/>
    </source>
</evidence>
<dbReference type="PANTHER" id="PTHR35394">
    <property type="entry name" value="DUF3176 DOMAIN-CONTAINING PROTEIN"/>
    <property type="match status" value="1"/>
</dbReference>
<name>A0A9N9UA09_9HYPO</name>
<dbReference type="AlphaFoldDB" id="A0A9N9UA09"/>
<dbReference type="OrthoDB" id="5376804at2759"/>
<keyword evidence="3" id="KW-1185">Reference proteome</keyword>
<proteinExistence type="predicted"/>
<reference evidence="2 3" key="2">
    <citation type="submission" date="2021-10" db="EMBL/GenBank/DDBJ databases">
        <authorList>
            <person name="Piombo E."/>
        </authorList>
    </citation>
    <scope>NUCLEOTIDE SEQUENCE [LARGE SCALE GENOMIC DNA]</scope>
</reference>
<keyword evidence="1" id="KW-0812">Transmembrane</keyword>
<comment type="caution">
    <text evidence="2">The sequence shown here is derived from an EMBL/GenBank/DDBJ whole genome shotgun (WGS) entry which is preliminary data.</text>
</comment>
<keyword evidence="1" id="KW-1133">Transmembrane helix</keyword>
<gene>
    <name evidence="2" type="ORF">CBYS24578_00007488</name>
</gene>
<protein>
    <submittedName>
        <fullName evidence="2">Uncharacterized protein</fullName>
    </submittedName>
</protein>
<feature type="transmembrane region" description="Helical" evidence="1">
    <location>
        <begin position="271"/>
        <end position="291"/>
    </location>
</feature>